<evidence type="ECO:0000313" key="2">
    <source>
        <dbReference type="Proteomes" id="UP000185427"/>
    </source>
</evidence>
<dbReference type="EMBL" id="CP019030">
    <property type="protein sequence ID" value="APU45123.1"/>
    <property type="molecule type" value="Genomic_DNA"/>
</dbReference>
<organism evidence="1 2">
    <name type="scientific">Limosilactobacillus fermentum</name>
    <name type="common">Lactobacillus fermentum</name>
    <dbReference type="NCBI Taxonomy" id="1613"/>
    <lineage>
        <taxon>Bacteria</taxon>
        <taxon>Bacillati</taxon>
        <taxon>Bacillota</taxon>
        <taxon>Bacilli</taxon>
        <taxon>Lactobacillales</taxon>
        <taxon>Lactobacillaceae</taxon>
        <taxon>Limosilactobacillus</taxon>
    </lineage>
</organism>
<name>A0A1L7GSZ6_LIMFE</name>
<reference evidence="1 2" key="1">
    <citation type="submission" date="2016-12" db="EMBL/GenBank/DDBJ databases">
        <title>Complete Genome Sequence of Lactobacillus fermentum Strain SNUV175, a Probiotic for Treatment of Bacterial Vaginosis.</title>
        <authorList>
            <person name="Lee S."/>
            <person name="You H.J."/>
            <person name="Kwon B."/>
            <person name="Ko G."/>
        </authorList>
    </citation>
    <scope>NUCLEOTIDE SEQUENCE [LARGE SCALE GENOMIC DNA]</scope>
    <source>
        <strain evidence="1 2">SNUV175</strain>
    </source>
</reference>
<evidence type="ECO:0000313" key="1">
    <source>
        <dbReference type="EMBL" id="APU45123.1"/>
    </source>
</evidence>
<gene>
    <name evidence="1" type="ORF">BUW47_01025</name>
</gene>
<dbReference type="InterPro" id="IPR010064">
    <property type="entry name" value="HK97-gp10_tail"/>
</dbReference>
<protein>
    <recommendedName>
        <fullName evidence="3">HK97 gp10 family phage protein</fullName>
    </recommendedName>
</protein>
<accession>A0A1L7GSZ6</accession>
<evidence type="ECO:0008006" key="3">
    <source>
        <dbReference type="Google" id="ProtNLM"/>
    </source>
</evidence>
<dbReference type="AlphaFoldDB" id="A0A1L7GSZ6"/>
<dbReference type="Proteomes" id="UP000185427">
    <property type="component" value="Chromosome"/>
</dbReference>
<proteinExistence type="predicted"/>
<dbReference type="RefSeq" id="WP_075667052.1">
    <property type="nucleotide sequence ID" value="NZ_CP019030.1"/>
</dbReference>
<dbReference type="NCBIfam" id="TIGR01725">
    <property type="entry name" value="phge_HK97_gp10"/>
    <property type="match status" value="1"/>
</dbReference>
<sequence length="122" mass="13548">MKILGKPNIRIEGLDDLIAGIKGKMDLSAVPQVVKKHGAQLSSRTQSNMQAAYTHGYSTGRTRRSVKPIFSDGGMTVSVGPTTDYFPYLEYGTRFMSAMPTIKPAFDVQSQMFINELKRLMQ</sequence>
<dbReference type="OrthoDB" id="886754at2"/>